<dbReference type="FunFam" id="2.60.120.290:FF:000005">
    <property type="entry name" value="Procollagen C-endopeptidase enhancer 1"/>
    <property type="match status" value="1"/>
</dbReference>
<evidence type="ECO:0000256" key="3">
    <source>
        <dbReference type="SAM" id="MobiDB-lite"/>
    </source>
</evidence>
<dbReference type="SUPFAM" id="SSF49854">
    <property type="entry name" value="Spermadhesin, CUB domain"/>
    <property type="match status" value="4"/>
</dbReference>
<dbReference type="Proteomes" id="UP001347796">
    <property type="component" value="Unassembled WGS sequence"/>
</dbReference>
<organism evidence="6 7">
    <name type="scientific">Patella caerulea</name>
    <name type="common">Rayed Mediterranean limpet</name>
    <dbReference type="NCBI Taxonomy" id="87958"/>
    <lineage>
        <taxon>Eukaryota</taxon>
        <taxon>Metazoa</taxon>
        <taxon>Spiralia</taxon>
        <taxon>Lophotrochozoa</taxon>
        <taxon>Mollusca</taxon>
        <taxon>Gastropoda</taxon>
        <taxon>Patellogastropoda</taxon>
        <taxon>Patelloidea</taxon>
        <taxon>Patellidae</taxon>
        <taxon>Patella</taxon>
    </lineage>
</organism>
<evidence type="ECO:0000313" key="6">
    <source>
        <dbReference type="EMBL" id="KAK6169620.1"/>
    </source>
</evidence>
<keyword evidence="4" id="KW-0732">Signal</keyword>
<dbReference type="Gene3D" id="2.60.120.290">
    <property type="entry name" value="Spermadhesin, CUB domain"/>
    <property type="match status" value="4"/>
</dbReference>
<comment type="caution">
    <text evidence="6">The sequence shown here is derived from an EMBL/GenBank/DDBJ whole genome shotgun (WGS) entry which is preliminary data.</text>
</comment>
<feature type="domain" description="CUB" evidence="5">
    <location>
        <begin position="207"/>
        <end position="326"/>
    </location>
</feature>
<evidence type="ECO:0000313" key="7">
    <source>
        <dbReference type="Proteomes" id="UP001347796"/>
    </source>
</evidence>
<evidence type="ECO:0000256" key="1">
    <source>
        <dbReference type="ARBA" id="ARBA00023157"/>
    </source>
</evidence>
<reference evidence="6 7" key="1">
    <citation type="submission" date="2024-01" db="EMBL/GenBank/DDBJ databases">
        <title>The genome of the rayed Mediterranean limpet Patella caerulea (Linnaeus, 1758).</title>
        <authorList>
            <person name="Anh-Thu Weber A."/>
            <person name="Halstead-Nussloch G."/>
        </authorList>
    </citation>
    <scope>NUCLEOTIDE SEQUENCE [LARGE SCALE GENOMIC DNA]</scope>
    <source>
        <strain evidence="6">AATW-2023a</strain>
        <tissue evidence="6">Whole specimen</tissue>
    </source>
</reference>
<accession>A0AAN8PG04</accession>
<dbReference type="PROSITE" id="PS01180">
    <property type="entry name" value="CUB"/>
    <property type="match status" value="4"/>
</dbReference>
<dbReference type="SMART" id="SM00042">
    <property type="entry name" value="CUB"/>
    <property type="match status" value="4"/>
</dbReference>
<gene>
    <name evidence="6" type="ORF">SNE40_020630</name>
</gene>
<feature type="region of interest" description="Disordered" evidence="3">
    <location>
        <begin position="639"/>
        <end position="664"/>
    </location>
</feature>
<feature type="chain" id="PRO_5042891245" description="CUB domain-containing protein" evidence="4">
    <location>
        <begin position="20"/>
        <end position="688"/>
    </location>
</feature>
<protein>
    <recommendedName>
        <fullName evidence="5">CUB domain-containing protein</fullName>
    </recommendedName>
</protein>
<feature type="domain" description="CUB" evidence="5">
    <location>
        <begin position="42"/>
        <end position="169"/>
    </location>
</feature>
<dbReference type="EMBL" id="JAZGQO010000015">
    <property type="protein sequence ID" value="KAK6169620.1"/>
    <property type="molecule type" value="Genomic_DNA"/>
</dbReference>
<keyword evidence="1" id="KW-1015">Disulfide bond</keyword>
<dbReference type="InterPro" id="IPR000859">
    <property type="entry name" value="CUB_dom"/>
</dbReference>
<sequence length="688" mass="78548">MRNWLDGVLVYMMYLVSLGNTINPARDSCLNYESTYHLDRACECVIYQSYGGSSGRFTSPNFPQVYPRKTTCILYTFIGDVGEIVELTFLQFDLKLPSHNRCGDFVRVFQNLDRPEVNEYSKHDVELCGNISMIDKNFYSKSRSLVLEFHADGLPGGNYSGFQGLFHFRDKPSFRETDGVIRPRRVDVVNSRDEYTISGTRVPGTQCTYYFTSNNYNKTGRFFSPKYPQPYPASATCQYHFEALPGERVQLFFQNIQLHHQDTSCRDSPDAVVVYDGRDNKSNVIGQYCDIHNQVELVSSGRYLFIEFYSDDRHAKKGFSATYKFISYLHPPDKNYHQDPQNGSRGTPWGSKITTLSPEFHCNENYNSAKRKNGTISSPFYPRSYPSDVTCRYTFQGVGRERVQIRFTHMDLYYPGGDATNPGDCEGTDSISVHVIISGKPANLGTYCGKKLPPMLMSNEPKLIVEFRSVQSSTYVTGFQADYSFVTNFGINEGKQDNRGVCMFNFFSTKQSQGTFSSPNYPGLYPRNTECHYLFYGRGKERVHITFPKFQVDGISPKCEEGTESDYVSFSNFAETEDRKMHRLCGVITEEKRRHIESDGPFFRVIFKSNDVYDAEGFQAFFKFRGMSEEKETLYQKHGTDEHIHGLEGSGAKPRSTRPTTSNGTGTNYPFVLLLFTAIFTHILMTST</sequence>
<keyword evidence="7" id="KW-1185">Reference proteome</keyword>
<dbReference type="CDD" id="cd00041">
    <property type="entry name" value="CUB"/>
    <property type="match status" value="4"/>
</dbReference>
<evidence type="ECO:0000256" key="4">
    <source>
        <dbReference type="SAM" id="SignalP"/>
    </source>
</evidence>
<name>A0AAN8PG04_PATCE</name>
<dbReference type="InterPro" id="IPR035914">
    <property type="entry name" value="Sperma_CUB_dom_sf"/>
</dbReference>
<dbReference type="FunFam" id="2.60.120.290:FF:000058">
    <property type="entry name" value="CUB domaincontaining protein"/>
    <property type="match status" value="1"/>
</dbReference>
<feature type="domain" description="CUB" evidence="5">
    <location>
        <begin position="362"/>
        <end position="486"/>
    </location>
</feature>
<comment type="caution">
    <text evidence="2">Lacks conserved residue(s) required for the propagation of feature annotation.</text>
</comment>
<dbReference type="PANTHER" id="PTHR47537">
    <property type="entry name" value="CUBILIN"/>
    <property type="match status" value="1"/>
</dbReference>
<dbReference type="AlphaFoldDB" id="A0AAN8PG04"/>
<feature type="domain" description="CUB" evidence="5">
    <location>
        <begin position="502"/>
        <end position="625"/>
    </location>
</feature>
<dbReference type="Pfam" id="PF00431">
    <property type="entry name" value="CUB"/>
    <property type="match status" value="4"/>
</dbReference>
<evidence type="ECO:0000256" key="2">
    <source>
        <dbReference type="PROSITE-ProRule" id="PRU00059"/>
    </source>
</evidence>
<evidence type="ECO:0000259" key="5">
    <source>
        <dbReference type="PROSITE" id="PS01180"/>
    </source>
</evidence>
<dbReference type="InterPro" id="IPR053207">
    <property type="entry name" value="Non-NMDA_GluR_Accessory"/>
</dbReference>
<dbReference type="GO" id="GO:0005886">
    <property type="term" value="C:plasma membrane"/>
    <property type="evidence" value="ECO:0007669"/>
    <property type="project" value="TreeGrafter"/>
</dbReference>
<feature type="signal peptide" evidence="4">
    <location>
        <begin position="1"/>
        <end position="19"/>
    </location>
</feature>
<dbReference type="PANTHER" id="PTHR47537:SF2">
    <property type="entry name" value="CUBILIN"/>
    <property type="match status" value="1"/>
</dbReference>
<proteinExistence type="predicted"/>